<name>A0A5B7GVK0_PORTR</name>
<dbReference type="EMBL" id="VSRR010020155">
    <property type="protein sequence ID" value="MPC62882.1"/>
    <property type="molecule type" value="Genomic_DNA"/>
</dbReference>
<dbReference type="Proteomes" id="UP000324222">
    <property type="component" value="Unassembled WGS sequence"/>
</dbReference>
<organism evidence="2 3">
    <name type="scientific">Portunus trituberculatus</name>
    <name type="common">Swimming crab</name>
    <name type="synonym">Neptunus trituberculatus</name>
    <dbReference type="NCBI Taxonomy" id="210409"/>
    <lineage>
        <taxon>Eukaryota</taxon>
        <taxon>Metazoa</taxon>
        <taxon>Ecdysozoa</taxon>
        <taxon>Arthropoda</taxon>
        <taxon>Crustacea</taxon>
        <taxon>Multicrustacea</taxon>
        <taxon>Malacostraca</taxon>
        <taxon>Eumalacostraca</taxon>
        <taxon>Eucarida</taxon>
        <taxon>Decapoda</taxon>
        <taxon>Pleocyemata</taxon>
        <taxon>Brachyura</taxon>
        <taxon>Eubrachyura</taxon>
        <taxon>Portunoidea</taxon>
        <taxon>Portunidae</taxon>
        <taxon>Portuninae</taxon>
        <taxon>Portunus</taxon>
    </lineage>
</organism>
<gene>
    <name evidence="2" type="ORF">E2C01_056972</name>
</gene>
<evidence type="ECO:0000313" key="2">
    <source>
        <dbReference type="EMBL" id="MPC62882.1"/>
    </source>
</evidence>
<sequence>MLLPYLLHWAPPTTISFLYFVLSLLFLLRILQSGGASGILPLP</sequence>
<keyword evidence="3" id="KW-1185">Reference proteome</keyword>
<dbReference type="AlphaFoldDB" id="A0A5B7GVK0"/>
<keyword evidence="1" id="KW-0812">Transmembrane</keyword>
<comment type="caution">
    <text evidence="2">The sequence shown here is derived from an EMBL/GenBank/DDBJ whole genome shotgun (WGS) entry which is preliminary data.</text>
</comment>
<proteinExistence type="predicted"/>
<keyword evidence="1" id="KW-1133">Transmembrane helix</keyword>
<evidence type="ECO:0000256" key="1">
    <source>
        <dbReference type="SAM" id="Phobius"/>
    </source>
</evidence>
<accession>A0A5B7GVK0</accession>
<evidence type="ECO:0000313" key="3">
    <source>
        <dbReference type="Proteomes" id="UP000324222"/>
    </source>
</evidence>
<protein>
    <submittedName>
        <fullName evidence="2">Uncharacterized protein</fullName>
    </submittedName>
</protein>
<reference evidence="2 3" key="1">
    <citation type="submission" date="2019-05" db="EMBL/GenBank/DDBJ databases">
        <title>Another draft genome of Portunus trituberculatus and its Hox gene families provides insights of decapod evolution.</title>
        <authorList>
            <person name="Jeong J.-H."/>
            <person name="Song I."/>
            <person name="Kim S."/>
            <person name="Choi T."/>
            <person name="Kim D."/>
            <person name="Ryu S."/>
            <person name="Kim W."/>
        </authorList>
    </citation>
    <scope>NUCLEOTIDE SEQUENCE [LARGE SCALE GENOMIC DNA]</scope>
    <source>
        <tissue evidence="2">Muscle</tissue>
    </source>
</reference>
<feature type="transmembrane region" description="Helical" evidence="1">
    <location>
        <begin position="6"/>
        <end position="28"/>
    </location>
</feature>
<keyword evidence="1" id="KW-0472">Membrane</keyword>